<dbReference type="AlphaFoldDB" id="A0A7I7M7Q8"/>
<accession>A0A7I7M7Q8</accession>
<dbReference type="KEGG" id="mpsc:MPSYJ_14970"/>
<gene>
    <name evidence="1" type="ORF">MPSYJ_14970</name>
</gene>
<sequence length="89" mass="8248">MVGSAVVARHRASAAADLAALAAAAQVPAGPQAACAAAESVARAMAATVASCDVDGLDVIVVARAAPGFGARVAGPATASARAGPAEPG</sequence>
<dbReference type="EMBL" id="AP022574">
    <property type="protein sequence ID" value="BBX68036.1"/>
    <property type="molecule type" value="Genomic_DNA"/>
</dbReference>
<evidence type="ECO:0008006" key="3">
    <source>
        <dbReference type="Google" id="ProtNLM"/>
    </source>
</evidence>
<dbReference type="InterPro" id="IPR021202">
    <property type="entry name" value="Rv3654c-like"/>
</dbReference>
<dbReference type="Proteomes" id="UP000466514">
    <property type="component" value="Chromosome"/>
</dbReference>
<evidence type="ECO:0000313" key="1">
    <source>
        <dbReference type="EMBL" id="BBX68036.1"/>
    </source>
</evidence>
<keyword evidence="2" id="KW-1185">Reference proteome</keyword>
<proteinExistence type="predicted"/>
<name>A0A7I7M7Q8_9MYCO</name>
<reference evidence="1 2" key="1">
    <citation type="journal article" date="2019" name="Emerg. Microbes Infect.">
        <title>Comprehensive subspecies identification of 175 nontuberculous mycobacteria species based on 7547 genomic profiles.</title>
        <authorList>
            <person name="Matsumoto Y."/>
            <person name="Kinjo T."/>
            <person name="Motooka D."/>
            <person name="Nabeya D."/>
            <person name="Jung N."/>
            <person name="Uechi K."/>
            <person name="Horii T."/>
            <person name="Iida T."/>
            <person name="Fujita J."/>
            <person name="Nakamura S."/>
        </authorList>
    </citation>
    <scope>NUCLEOTIDE SEQUENCE [LARGE SCALE GENOMIC DNA]</scope>
    <source>
        <strain evidence="1 2">JCM 13323</strain>
    </source>
</reference>
<protein>
    <recommendedName>
        <fullName evidence="3">Helicase</fullName>
    </recommendedName>
</protein>
<dbReference type="NCBIfam" id="TIGR03816">
    <property type="entry name" value="tadE_like_DECH"/>
    <property type="match status" value="1"/>
</dbReference>
<evidence type="ECO:0000313" key="2">
    <source>
        <dbReference type="Proteomes" id="UP000466514"/>
    </source>
</evidence>
<organism evidence="1 2">
    <name type="scientific">Mycolicibacterium psychrotolerans</name>
    <dbReference type="NCBI Taxonomy" id="216929"/>
    <lineage>
        <taxon>Bacteria</taxon>
        <taxon>Bacillati</taxon>
        <taxon>Actinomycetota</taxon>
        <taxon>Actinomycetes</taxon>
        <taxon>Mycobacteriales</taxon>
        <taxon>Mycobacteriaceae</taxon>
        <taxon>Mycolicibacterium</taxon>
    </lineage>
</organism>